<evidence type="ECO:0000256" key="1">
    <source>
        <dbReference type="SAM" id="SignalP"/>
    </source>
</evidence>
<dbReference type="KEGG" id="chq:AQ619_11905"/>
<dbReference type="InterPro" id="IPR036761">
    <property type="entry name" value="TTHA0802/YceI-like_sf"/>
</dbReference>
<keyword evidence="4" id="KW-1185">Reference proteome</keyword>
<keyword evidence="1" id="KW-0732">Signal</keyword>
<dbReference type="EMBL" id="CP013002">
    <property type="protein sequence ID" value="ALL13984.1"/>
    <property type="molecule type" value="Genomic_DNA"/>
</dbReference>
<evidence type="ECO:0000313" key="4">
    <source>
        <dbReference type="Proteomes" id="UP000056905"/>
    </source>
</evidence>
<dbReference type="STRING" id="69395.AQ619_11905"/>
<dbReference type="Pfam" id="PF04264">
    <property type="entry name" value="YceI"/>
    <property type="match status" value="1"/>
</dbReference>
<feature type="signal peptide" evidence="1">
    <location>
        <begin position="1"/>
        <end position="23"/>
    </location>
</feature>
<organism evidence="3 4">
    <name type="scientific">Caulobacter henricii</name>
    <dbReference type="NCBI Taxonomy" id="69395"/>
    <lineage>
        <taxon>Bacteria</taxon>
        <taxon>Pseudomonadati</taxon>
        <taxon>Pseudomonadota</taxon>
        <taxon>Alphaproteobacteria</taxon>
        <taxon>Caulobacterales</taxon>
        <taxon>Caulobacteraceae</taxon>
        <taxon>Caulobacter</taxon>
    </lineage>
</organism>
<dbReference type="OrthoDB" id="9811006at2"/>
<evidence type="ECO:0000313" key="3">
    <source>
        <dbReference type="EMBL" id="ALL13984.1"/>
    </source>
</evidence>
<dbReference type="SUPFAM" id="SSF101874">
    <property type="entry name" value="YceI-like"/>
    <property type="match status" value="1"/>
</dbReference>
<dbReference type="InterPro" id="IPR007372">
    <property type="entry name" value="Lipid/polyisoprenoid-bd_YceI"/>
</dbReference>
<name>A0A0P0P182_9CAUL</name>
<feature type="chain" id="PRO_5006052631" description="Lipid/polyisoprenoid-binding YceI-like domain-containing protein" evidence="1">
    <location>
        <begin position="24"/>
        <end position="193"/>
    </location>
</feature>
<protein>
    <recommendedName>
        <fullName evidence="2">Lipid/polyisoprenoid-binding YceI-like domain-containing protein</fullName>
    </recommendedName>
</protein>
<gene>
    <name evidence="3" type="ORF">AQ619_11905</name>
</gene>
<sequence>MKRLLAAMIAGAALSVAAAPTLAAEVAYKLDEAHTETMFIIDRFGFNSVIGLFAKTEGTVFLDEAAPDKSRVEATVYIDSLLSAHTGRDEHLKAPRWLNAPGFPTATFKSTKVELTSPTTAKVTGDLTLMGMTQPTVLDVKLNKIGAAPNNPKRQAGFTITGTISRKAFGSTTGAGAIGDSVAIRIEALGIAQ</sequence>
<dbReference type="PANTHER" id="PTHR34406:SF1">
    <property type="entry name" value="PROTEIN YCEI"/>
    <property type="match status" value="1"/>
</dbReference>
<feature type="domain" description="Lipid/polyisoprenoid-binding YceI-like" evidence="2">
    <location>
        <begin position="27"/>
        <end position="191"/>
    </location>
</feature>
<dbReference type="Proteomes" id="UP000056905">
    <property type="component" value="Chromosome"/>
</dbReference>
<reference evidence="3 4" key="1">
    <citation type="submission" date="2015-10" db="EMBL/GenBank/DDBJ databases">
        <title>Conservation of the essential genome among Caulobacter and Brevundimonas species.</title>
        <authorList>
            <person name="Scott D."/>
            <person name="Ely B."/>
        </authorList>
    </citation>
    <scope>NUCLEOTIDE SEQUENCE [LARGE SCALE GENOMIC DNA]</scope>
    <source>
        <strain evidence="3 4">CB4</strain>
    </source>
</reference>
<dbReference type="RefSeq" id="WP_062147717.1">
    <property type="nucleotide sequence ID" value="NZ_CP013002.1"/>
</dbReference>
<evidence type="ECO:0000259" key="2">
    <source>
        <dbReference type="SMART" id="SM00867"/>
    </source>
</evidence>
<dbReference type="SMART" id="SM00867">
    <property type="entry name" value="YceI"/>
    <property type="match status" value="1"/>
</dbReference>
<dbReference type="Gene3D" id="2.40.128.110">
    <property type="entry name" value="Lipid/polyisoprenoid-binding, YceI-like"/>
    <property type="match status" value="1"/>
</dbReference>
<dbReference type="AlphaFoldDB" id="A0A0P0P182"/>
<accession>A0A0P0P182</accession>
<proteinExistence type="predicted"/>
<dbReference type="PANTHER" id="PTHR34406">
    <property type="entry name" value="PROTEIN YCEI"/>
    <property type="match status" value="1"/>
</dbReference>